<evidence type="ECO:0000313" key="2">
    <source>
        <dbReference type="EMBL" id="KAF3797649.1"/>
    </source>
</evidence>
<keyword evidence="1" id="KW-0812">Transmembrane</keyword>
<reference evidence="2" key="1">
    <citation type="journal article" date="2020" name="Phytopathology">
        <title>Genome sequence and comparative analysis of Colletotrichum gloeosporioides isolated from Liriodendron leaves.</title>
        <authorList>
            <person name="Fu F.F."/>
            <person name="Hao Z."/>
            <person name="Wang P."/>
            <person name="Lu Y."/>
            <person name="Xue L.J."/>
            <person name="Wei G."/>
            <person name="Tian Y."/>
            <person name="Baishi H."/>
            <person name="Xu H."/>
            <person name="Shi J."/>
            <person name="Cheng T."/>
            <person name="Wang G."/>
            <person name="Yi Y."/>
            <person name="Chen J."/>
        </authorList>
    </citation>
    <scope>NUCLEOTIDE SEQUENCE</scope>
    <source>
        <strain evidence="2">Lc1</strain>
    </source>
</reference>
<evidence type="ECO:0000313" key="3">
    <source>
        <dbReference type="Proteomes" id="UP000613401"/>
    </source>
</evidence>
<comment type="caution">
    <text evidence="2">The sequence shown here is derived from an EMBL/GenBank/DDBJ whole genome shotgun (WGS) entry which is preliminary data.</text>
</comment>
<keyword evidence="1" id="KW-1133">Transmembrane helix</keyword>
<sequence>MLSAINYHRWLPVLTLVAIWVVLISKGRLTYSPSIAEPGLTSQANSTTESTIETPRIVIVYSYTESETSSENLRYFVKFGLHHAADFIFIFNGKTDAFREVPERENVQIVTREGTCSDLGAHGEVLRGNNIWKQYDYFILLNASVRGPFMPYWSSSCWSDTLLSKITHKAKVKYLAFLILPRYYFLRCVLLVGITAKCWPRFYVPSMVWATDQTGISLLLDASLGRSHSIFGGPGELVGLSGCYNTLHSAAHAEMGATSMITGAGYTVDVLMASFHKIGDAGSYCESTPPGVLDPLREGDYFGFSIHPYETLFARTTAGMSSLPVEHLSSWMKDSGYSSYLRCGVY</sequence>
<keyword evidence="1" id="KW-0472">Membrane</keyword>
<reference evidence="2" key="2">
    <citation type="submission" date="2020-03" db="EMBL/GenBank/DDBJ databases">
        <authorList>
            <person name="Fu F.-F."/>
            <person name="Chen J."/>
        </authorList>
    </citation>
    <scope>NUCLEOTIDE SEQUENCE</scope>
    <source>
        <strain evidence="2">Lc1</strain>
    </source>
</reference>
<organism evidence="2 3">
    <name type="scientific">Colletotrichum gloeosporioides</name>
    <name type="common">Anthracnose fungus</name>
    <name type="synonym">Glomerella cingulata</name>
    <dbReference type="NCBI Taxonomy" id="474922"/>
    <lineage>
        <taxon>Eukaryota</taxon>
        <taxon>Fungi</taxon>
        <taxon>Dikarya</taxon>
        <taxon>Ascomycota</taxon>
        <taxon>Pezizomycotina</taxon>
        <taxon>Sordariomycetes</taxon>
        <taxon>Hypocreomycetidae</taxon>
        <taxon>Glomerellales</taxon>
        <taxon>Glomerellaceae</taxon>
        <taxon>Colletotrichum</taxon>
        <taxon>Colletotrichum gloeosporioides species complex</taxon>
    </lineage>
</organism>
<proteinExistence type="predicted"/>
<gene>
    <name evidence="2" type="ORF">GCG54_00011679</name>
</gene>
<feature type="transmembrane region" description="Helical" evidence="1">
    <location>
        <begin position="6"/>
        <end position="24"/>
    </location>
</feature>
<dbReference type="GeneID" id="69018805"/>
<name>A0A8H4C593_COLGL</name>
<evidence type="ECO:0000256" key="1">
    <source>
        <dbReference type="SAM" id="Phobius"/>
    </source>
</evidence>
<dbReference type="EMBL" id="WVTB01000110">
    <property type="protein sequence ID" value="KAF3797649.1"/>
    <property type="molecule type" value="Genomic_DNA"/>
</dbReference>
<accession>A0A8H4C593</accession>
<dbReference type="RefSeq" id="XP_045256813.1">
    <property type="nucleotide sequence ID" value="XM_045411576.1"/>
</dbReference>
<protein>
    <submittedName>
        <fullName evidence="2">Uncharacterized protein</fullName>
    </submittedName>
</protein>
<keyword evidence="3" id="KW-1185">Reference proteome</keyword>
<dbReference type="AlphaFoldDB" id="A0A8H4C593"/>
<dbReference type="Proteomes" id="UP000613401">
    <property type="component" value="Unassembled WGS sequence"/>
</dbReference>